<sequence length="126" mass="13361">NTITCGESQIKTKTIPGMLVVRLAASAGRVESSVDLIDGRQLDFQGLSIKGRVSARISDKFLGQLSVASLFGNAEVKEAEGTQSVITYEKDTEHAKSGRKAIDNAENVEGKLELSGAISGASLEFF</sequence>
<name>A0A9P6II61_9FUNG</name>
<evidence type="ECO:0000313" key="2">
    <source>
        <dbReference type="Proteomes" id="UP000749646"/>
    </source>
</evidence>
<reference evidence="1" key="1">
    <citation type="journal article" date="2020" name="Fungal Divers.">
        <title>Resolving the Mortierellaceae phylogeny through synthesis of multi-gene phylogenetics and phylogenomics.</title>
        <authorList>
            <person name="Vandepol N."/>
            <person name="Liber J."/>
            <person name="Desiro A."/>
            <person name="Na H."/>
            <person name="Kennedy M."/>
            <person name="Barry K."/>
            <person name="Grigoriev I.V."/>
            <person name="Miller A.N."/>
            <person name="O'Donnell K."/>
            <person name="Stajich J.E."/>
            <person name="Bonito G."/>
        </authorList>
    </citation>
    <scope>NUCLEOTIDE SEQUENCE</scope>
    <source>
        <strain evidence="1">MES-2147</strain>
    </source>
</reference>
<dbReference type="Proteomes" id="UP000749646">
    <property type="component" value="Unassembled WGS sequence"/>
</dbReference>
<dbReference type="OrthoDB" id="2415370at2759"/>
<dbReference type="AlphaFoldDB" id="A0A9P6II61"/>
<accession>A0A9P6II61</accession>
<proteinExistence type="predicted"/>
<organism evidence="1 2">
    <name type="scientific">Modicella reniformis</name>
    <dbReference type="NCBI Taxonomy" id="1440133"/>
    <lineage>
        <taxon>Eukaryota</taxon>
        <taxon>Fungi</taxon>
        <taxon>Fungi incertae sedis</taxon>
        <taxon>Mucoromycota</taxon>
        <taxon>Mortierellomycotina</taxon>
        <taxon>Mortierellomycetes</taxon>
        <taxon>Mortierellales</taxon>
        <taxon>Mortierellaceae</taxon>
        <taxon>Modicella</taxon>
    </lineage>
</organism>
<feature type="non-terminal residue" evidence="1">
    <location>
        <position position="1"/>
    </location>
</feature>
<gene>
    <name evidence="1" type="ORF">BGZ65_012507</name>
</gene>
<protein>
    <submittedName>
        <fullName evidence="1">Uncharacterized protein</fullName>
    </submittedName>
</protein>
<dbReference type="EMBL" id="JAAAHW010011651">
    <property type="protein sequence ID" value="KAF9918423.1"/>
    <property type="molecule type" value="Genomic_DNA"/>
</dbReference>
<comment type="caution">
    <text evidence="1">The sequence shown here is derived from an EMBL/GenBank/DDBJ whole genome shotgun (WGS) entry which is preliminary data.</text>
</comment>
<keyword evidence="2" id="KW-1185">Reference proteome</keyword>
<evidence type="ECO:0000313" key="1">
    <source>
        <dbReference type="EMBL" id="KAF9918423.1"/>
    </source>
</evidence>